<dbReference type="InterPro" id="IPR057023">
    <property type="entry name" value="PTP-SAK"/>
</dbReference>
<evidence type="ECO:0000259" key="2">
    <source>
        <dbReference type="PROSITE" id="PS50056"/>
    </source>
</evidence>
<reference evidence="3 4" key="1">
    <citation type="journal article" date="2020" name="Nature">
        <title>Bacterial chemolithoautotrophy via manganese oxidation.</title>
        <authorList>
            <person name="Yu H."/>
            <person name="Leadbetter J.R."/>
        </authorList>
    </citation>
    <scope>NUCLEOTIDE SEQUENCE [LARGE SCALE GENOMIC DNA]</scope>
    <source>
        <strain evidence="3 4">RBP-1</strain>
    </source>
</reference>
<organism evidence="3 4">
    <name type="scientific">Ramlibacter lithotrophicus</name>
    <dbReference type="NCBI Taxonomy" id="2606681"/>
    <lineage>
        <taxon>Bacteria</taxon>
        <taxon>Pseudomonadati</taxon>
        <taxon>Pseudomonadota</taxon>
        <taxon>Betaproteobacteria</taxon>
        <taxon>Burkholderiales</taxon>
        <taxon>Comamonadaceae</taxon>
        <taxon>Ramlibacter</taxon>
    </lineage>
</organism>
<keyword evidence="1" id="KW-0378">Hydrolase</keyword>
<proteinExistence type="predicted"/>
<dbReference type="InterPro" id="IPR016130">
    <property type="entry name" value="Tyr_Pase_AS"/>
</dbReference>
<dbReference type="AlphaFoldDB" id="A0A7X6DHR2"/>
<name>A0A7X6DHR2_9BURK</name>
<dbReference type="Gene3D" id="3.90.190.10">
    <property type="entry name" value="Protein tyrosine phosphatase superfamily"/>
    <property type="match status" value="1"/>
</dbReference>
<sequence>MELRPVDLPASVKGTLLLGGMPARFEPWSAFEVRARAASLGLVVCLTPRIEVEELSPAYHAAVAQGTLPFRWLNVPMRNFGLPEDAAAFRDGVHQVAQALRAGDAVMLHCAAGLGRTGTTAACVLKALGLGAEEAMHRVREAGSNPQNAQQSGLVTWF</sequence>
<dbReference type="EMBL" id="VTOX01000006">
    <property type="protein sequence ID" value="NKE67372.1"/>
    <property type="molecule type" value="Genomic_DNA"/>
</dbReference>
<accession>A0A7X6DHR2</accession>
<dbReference type="PANTHER" id="PTHR23339">
    <property type="entry name" value="TYROSINE SPECIFIC PROTEIN PHOSPHATASE AND DUAL SPECIFICITY PROTEIN PHOSPHATASE"/>
    <property type="match status" value="1"/>
</dbReference>
<feature type="domain" description="Tyrosine specific protein phosphatases" evidence="2">
    <location>
        <begin position="87"/>
        <end position="141"/>
    </location>
</feature>
<evidence type="ECO:0000256" key="1">
    <source>
        <dbReference type="ARBA" id="ARBA00022801"/>
    </source>
</evidence>
<evidence type="ECO:0000313" key="4">
    <source>
        <dbReference type="Proteomes" id="UP000521868"/>
    </source>
</evidence>
<keyword evidence="4" id="KW-1185">Reference proteome</keyword>
<dbReference type="Proteomes" id="UP000521868">
    <property type="component" value="Unassembled WGS sequence"/>
</dbReference>
<dbReference type="InterPro" id="IPR029021">
    <property type="entry name" value="Prot-tyrosine_phosphatase-like"/>
</dbReference>
<dbReference type="RefSeq" id="WP_168108503.1">
    <property type="nucleotide sequence ID" value="NZ_VTOX01000006.1"/>
</dbReference>
<gene>
    <name evidence="3" type="ORF">RAMLITH_16235</name>
</gene>
<evidence type="ECO:0000313" key="3">
    <source>
        <dbReference type="EMBL" id="NKE67372.1"/>
    </source>
</evidence>
<dbReference type="Pfam" id="PF22784">
    <property type="entry name" value="PTP-SAK"/>
    <property type="match status" value="1"/>
</dbReference>
<comment type="caution">
    <text evidence="3">The sequence shown here is derived from an EMBL/GenBank/DDBJ whole genome shotgun (WGS) entry which is preliminary data.</text>
</comment>
<dbReference type="PROSITE" id="PS00383">
    <property type="entry name" value="TYR_PHOSPHATASE_1"/>
    <property type="match status" value="1"/>
</dbReference>
<dbReference type="PROSITE" id="PS50056">
    <property type="entry name" value="TYR_PHOSPHATASE_2"/>
    <property type="match status" value="1"/>
</dbReference>
<dbReference type="SUPFAM" id="SSF52799">
    <property type="entry name" value="(Phosphotyrosine protein) phosphatases II"/>
    <property type="match status" value="1"/>
</dbReference>
<dbReference type="InterPro" id="IPR050561">
    <property type="entry name" value="PTP"/>
</dbReference>
<dbReference type="InterPro" id="IPR000387">
    <property type="entry name" value="Tyr_Pase_dom"/>
</dbReference>
<protein>
    <submittedName>
        <fullName evidence="3">Phosphatase</fullName>
    </submittedName>
</protein>
<dbReference type="GO" id="GO:0016791">
    <property type="term" value="F:phosphatase activity"/>
    <property type="evidence" value="ECO:0007669"/>
    <property type="project" value="UniProtKB-ARBA"/>
</dbReference>